<gene>
    <name evidence="1" type="ORF">SMACR_06976</name>
</gene>
<accession>A0A8S8ZKL5</accession>
<organism evidence="1 2">
    <name type="scientific">Sordaria macrospora</name>
    <dbReference type="NCBI Taxonomy" id="5147"/>
    <lineage>
        <taxon>Eukaryota</taxon>
        <taxon>Fungi</taxon>
        <taxon>Dikarya</taxon>
        <taxon>Ascomycota</taxon>
        <taxon>Pezizomycotina</taxon>
        <taxon>Sordariomycetes</taxon>
        <taxon>Sordariomycetidae</taxon>
        <taxon>Sordariales</taxon>
        <taxon>Sordariaceae</taxon>
        <taxon>Sordaria</taxon>
    </lineage>
</organism>
<dbReference type="EMBL" id="NMPR01000143">
    <property type="protein sequence ID" value="KAA8629261.1"/>
    <property type="molecule type" value="Genomic_DNA"/>
</dbReference>
<evidence type="ECO:0000313" key="1">
    <source>
        <dbReference type="EMBL" id="KAA8629261.1"/>
    </source>
</evidence>
<comment type="caution">
    <text evidence="1">The sequence shown here is derived from an EMBL/GenBank/DDBJ whole genome shotgun (WGS) entry which is preliminary data.</text>
</comment>
<sequence>MIANKDSLTKAANDTGLHEPVRFKWRVTGYFTPDLLDHHVDRLARATQKRLKTCHWPAKEFQYGAVTVEPMALCSREERKKASLDKHGRAYLAMTVQITVHLKRGRIFVPQNVLDLHQTLVDCLFPIHGDKAQISTDSGFSTHLPIGGFEQTRHIFSVVRLCCTDENTKLLGRKSPLWTFSSHPEIEERFPALPINHFIHSVLLSFTDSPRESDKRLSIVPKHPNAVQAVLHDQIDNYLESYEVFKRTIAAAPKQSTSPKVIKNVVTTAEIMFSSLTRLVNTIEQHVGKSVQCKSRFCVKRWIKNYFGPEPPTICLDSTGFDVELCKRTLRSRLNGYKTVVVSMIGAVRLLNLETQEKFRNVINSAANTPDKADLLRTYQYIWTGLPNFTSENLSKTIDSFTTQCEESHRGLMEQLNLLGIQLGRASGPANPADIWWDDIKEKCLDSDYLY</sequence>
<proteinExistence type="predicted"/>
<evidence type="ECO:0000313" key="2">
    <source>
        <dbReference type="Proteomes" id="UP000433876"/>
    </source>
</evidence>
<name>A0A8S8ZKL5_SORMA</name>
<dbReference type="OMA" id="RWIKNYF"/>
<dbReference type="Proteomes" id="UP000433876">
    <property type="component" value="Unassembled WGS sequence"/>
</dbReference>
<dbReference type="VEuPathDB" id="FungiDB:SMAC_06976"/>
<protein>
    <submittedName>
        <fullName evidence="1">Uncharacterized protein</fullName>
    </submittedName>
</protein>
<dbReference type="AlphaFoldDB" id="A0A8S8ZKL5"/>
<reference evidence="1 2" key="1">
    <citation type="submission" date="2017-07" db="EMBL/GenBank/DDBJ databases">
        <title>Genome sequence of the Sordaria macrospora wild type strain R19027.</title>
        <authorList>
            <person name="Nowrousian M."/>
            <person name="Teichert I."/>
            <person name="Kueck U."/>
        </authorList>
    </citation>
    <scope>NUCLEOTIDE SEQUENCE [LARGE SCALE GENOMIC DNA]</scope>
    <source>
        <strain evidence="1 2">R19027</strain>
        <tissue evidence="1">Mycelium</tissue>
    </source>
</reference>